<reference evidence="1" key="1">
    <citation type="submission" date="2020-10" db="EMBL/GenBank/DDBJ databases">
        <authorList>
            <person name="Castelo-Branco R."/>
            <person name="Eusebio N."/>
            <person name="Adriana R."/>
            <person name="Vieira A."/>
            <person name="Brugerolle De Fraissinette N."/>
            <person name="Rezende De Castro R."/>
            <person name="Schneider M.P."/>
            <person name="Vasconcelos V."/>
            <person name="Leao P.N."/>
        </authorList>
    </citation>
    <scope>NUCLEOTIDE SEQUENCE</scope>
    <source>
        <strain evidence="1">LEGE 07157</strain>
    </source>
</reference>
<evidence type="ECO:0000313" key="1">
    <source>
        <dbReference type="EMBL" id="MBE9118584.1"/>
    </source>
</evidence>
<name>A0A8J7DZM1_9CYAN</name>
<organism evidence="1 2">
    <name type="scientific">Lusitaniella coriacea LEGE 07157</name>
    <dbReference type="NCBI Taxonomy" id="945747"/>
    <lineage>
        <taxon>Bacteria</taxon>
        <taxon>Bacillati</taxon>
        <taxon>Cyanobacteriota</taxon>
        <taxon>Cyanophyceae</taxon>
        <taxon>Spirulinales</taxon>
        <taxon>Lusitaniellaceae</taxon>
        <taxon>Lusitaniella</taxon>
    </lineage>
</organism>
<proteinExistence type="predicted"/>
<evidence type="ECO:0000313" key="2">
    <source>
        <dbReference type="Proteomes" id="UP000654482"/>
    </source>
</evidence>
<dbReference type="RefSeq" id="WP_194031665.1">
    <property type="nucleotide sequence ID" value="NZ_JADEWZ010000052.1"/>
</dbReference>
<comment type="caution">
    <text evidence="1">The sequence shown here is derived from an EMBL/GenBank/DDBJ whole genome shotgun (WGS) entry which is preliminary data.</text>
</comment>
<protein>
    <submittedName>
        <fullName evidence="1">Uncharacterized protein</fullName>
    </submittedName>
</protein>
<dbReference type="EMBL" id="JADEWZ010000052">
    <property type="protein sequence ID" value="MBE9118584.1"/>
    <property type="molecule type" value="Genomic_DNA"/>
</dbReference>
<gene>
    <name evidence="1" type="ORF">IQ249_22095</name>
</gene>
<accession>A0A8J7DZM1</accession>
<keyword evidence="2" id="KW-1185">Reference proteome</keyword>
<sequence length="159" mass="18509">MFVRWEQDKERLTAVLIEATEVGGQSQERIVRILASIKSEDIHSYWGHMNFWKDVSSVLEDFPDATREEIVSVLSRRIKPIPNWAIAKMETILDEYHQRGEAILQALHEENQRHEIRLAKITLQGRKENAELEERKIALLHEIGLNLASKERAMGLNEE</sequence>
<dbReference type="AlphaFoldDB" id="A0A8J7DZM1"/>
<dbReference type="Proteomes" id="UP000654482">
    <property type="component" value="Unassembled WGS sequence"/>
</dbReference>